<dbReference type="Gene3D" id="1.20.1510.10">
    <property type="entry name" value="Cation efflux protein transmembrane domain"/>
    <property type="match status" value="1"/>
</dbReference>
<keyword evidence="4" id="KW-0410">Iron transport</keyword>
<dbReference type="GO" id="GO:0006829">
    <property type="term" value="P:zinc ion transport"/>
    <property type="evidence" value="ECO:0007669"/>
    <property type="project" value="UniProtKB-KW"/>
</dbReference>
<dbReference type="AlphaFoldDB" id="A0A364NKW8"/>
<reference evidence="12 13" key="1">
    <citation type="submission" date="2018-06" db="EMBL/GenBank/DDBJ databases">
        <title>Nitrincola tibetense sp. nov., isolated from Lake XuguoCo on Tibetan Plateau.</title>
        <authorList>
            <person name="Xing P."/>
        </authorList>
    </citation>
    <scope>NUCLEOTIDE SEQUENCE [LARGE SCALE GENOMIC DNA]</scope>
    <source>
        <strain evidence="13">xg18</strain>
    </source>
</reference>
<feature type="domain" description="Cation efflux protein cytoplasmic" evidence="11">
    <location>
        <begin position="214"/>
        <end position="292"/>
    </location>
</feature>
<dbReference type="FunFam" id="1.20.1510.10:FF:000006">
    <property type="entry name" value="Divalent cation efflux transporter"/>
    <property type="match status" value="1"/>
</dbReference>
<organism evidence="12 13">
    <name type="scientific">Nitrincola tibetensis</name>
    <dbReference type="NCBI Taxonomy" id="2219697"/>
    <lineage>
        <taxon>Bacteria</taxon>
        <taxon>Pseudomonadati</taxon>
        <taxon>Pseudomonadota</taxon>
        <taxon>Gammaproteobacteria</taxon>
        <taxon>Oceanospirillales</taxon>
        <taxon>Oceanospirillaceae</taxon>
        <taxon>Nitrincola</taxon>
    </lineage>
</organism>
<evidence type="ECO:0000256" key="3">
    <source>
        <dbReference type="ARBA" id="ARBA00022448"/>
    </source>
</evidence>
<dbReference type="InterPro" id="IPR002524">
    <property type="entry name" value="Cation_efflux"/>
</dbReference>
<keyword evidence="6" id="KW-0406">Ion transport</keyword>
<dbReference type="InterPro" id="IPR027470">
    <property type="entry name" value="Cation_efflux_CTD"/>
</dbReference>
<keyword evidence="4" id="KW-0408">Iron</keyword>
<keyword evidence="3" id="KW-0813">Transport</keyword>
<dbReference type="GO" id="GO:0008324">
    <property type="term" value="F:monoatomic cation transmembrane transporter activity"/>
    <property type="evidence" value="ECO:0007669"/>
    <property type="project" value="InterPro"/>
</dbReference>
<evidence type="ECO:0000256" key="4">
    <source>
        <dbReference type="ARBA" id="ARBA00022496"/>
    </source>
</evidence>
<dbReference type="RefSeq" id="WP_112159561.1">
    <property type="nucleotide sequence ID" value="NZ_QKRX01000008.1"/>
</dbReference>
<dbReference type="OrthoDB" id="9806522at2"/>
<feature type="transmembrane region" description="Helical" evidence="9">
    <location>
        <begin position="15"/>
        <end position="36"/>
    </location>
</feature>
<keyword evidence="5 9" id="KW-0812">Transmembrane</keyword>
<keyword evidence="6" id="KW-0864">Zinc transport</keyword>
<feature type="transmembrane region" description="Helical" evidence="9">
    <location>
        <begin position="122"/>
        <end position="140"/>
    </location>
</feature>
<keyword evidence="8 9" id="KW-0472">Membrane</keyword>
<dbReference type="InterPro" id="IPR058533">
    <property type="entry name" value="Cation_efflux_TM"/>
</dbReference>
<feature type="domain" description="Cation efflux protein transmembrane" evidence="10">
    <location>
        <begin position="17"/>
        <end position="210"/>
    </location>
</feature>
<dbReference type="NCBIfam" id="TIGR01297">
    <property type="entry name" value="CDF"/>
    <property type="match status" value="1"/>
</dbReference>
<dbReference type="EMBL" id="QKRX01000008">
    <property type="protein sequence ID" value="RAU17712.1"/>
    <property type="molecule type" value="Genomic_DNA"/>
</dbReference>
<sequence>MNPSLDERKRAGQKVSLIGALVNTVMSLLKIIGGLFSGSAALVADGFHSLSDVITDLMVVFLLGVSHKKADTNHPYGHGRFETLGTVALAFVLLSVAGFMAWDSLRLLFAGEIPSPPGVVALFIAGISILANEVLFFYTLRVGEKIQSRLLIANAWHHRSDSLSSVVVLIAIAGAILGVWWLDALAAVLVALLIAKIGWELLSKSLAELVDTALPPERLTTLRETVMSVDGVIGVHSFKTRSMGGQSLLEMHVQVAPHLSAAEGHYIGDYATRLLQERFDDIAHIIYHIDTYDDHAISLPTRSALPARTEIHQHLDAALARILGEAPDYELIIYYTPRFIELDIKCPMAIFALLEQQGVTAAELEARLNDELRTLEWFKGIQIWLPAR</sequence>
<protein>
    <submittedName>
        <fullName evidence="12">Cation transporter</fullName>
    </submittedName>
</protein>
<dbReference type="Pfam" id="PF01545">
    <property type="entry name" value="Cation_efflux"/>
    <property type="match status" value="1"/>
</dbReference>
<dbReference type="Pfam" id="PF16916">
    <property type="entry name" value="ZT_dimer"/>
    <property type="match status" value="1"/>
</dbReference>
<evidence type="ECO:0000256" key="9">
    <source>
        <dbReference type="SAM" id="Phobius"/>
    </source>
</evidence>
<evidence type="ECO:0000256" key="6">
    <source>
        <dbReference type="ARBA" id="ARBA00022906"/>
    </source>
</evidence>
<dbReference type="InterPro" id="IPR036837">
    <property type="entry name" value="Cation_efflux_CTD_sf"/>
</dbReference>
<gene>
    <name evidence="12" type="ORF">DN062_11995</name>
</gene>
<evidence type="ECO:0000256" key="5">
    <source>
        <dbReference type="ARBA" id="ARBA00022692"/>
    </source>
</evidence>
<dbReference type="PANTHER" id="PTHR43840">
    <property type="entry name" value="MITOCHONDRIAL METAL TRANSPORTER 1-RELATED"/>
    <property type="match status" value="1"/>
</dbReference>
<dbReference type="Gene3D" id="3.30.70.1350">
    <property type="entry name" value="Cation efflux protein, cytoplasmic domain"/>
    <property type="match status" value="1"/>
</dbReference>
<evidence type="ECO:0000313" key="13">
    <source>
        <dbReference type="Proteomes" id="UP000250744"/>
    </source>
</evidence>
<evidence type="ECO:0000256" key="8">
    <source>
        <dbReference type="ARBA" id="ARBA00023136"/>
    </source>
</evidence>
<evidence type="ECO:0000256" key="1">
    <source>
        <dbReference type="ARBA" id="ARBA00004141"/>
    </source>
</evidence>
<keyword evidence="7 9" id="KW-1133">Transmembrane helix</keyword>
<evidence type="ECO:0000256" key="2">
    <source>
        <dbReference type="ARBA" id="ARBA00010212"/>
    </source>
</evidence>
<dbReference type="Proteomes" id="UP000250744">
    <property type="component" value="Unassembled WGS sequence"/>
</dbReference>
<keyword evidence="13" id="KW-1185">Reference proteome</keyword>
<keyword evidence="6" id="KW-0862">Zinc</keyword>
<evidence type="ECO:0000259" key="10">
    <source>
        <dbReference type="Pfam" id="PF01545"/>
    </source>
</evidence>
<feature type="transmembrane region" description="Helical" evidence="9">
    <location>
        <begin position="84"/>
        <end position="102"/>
    </location>
</feature>
<accession>A0A364NKW8</accession>
<dbReference type="InterPro" id="IPR050291">
    <property type="entry name" value="CDF_Transporter"/>
</dbReference>
<comment type="similarity">
    <text evidence="2">Belongs to the cation diffusion facilitator (CDF) transporter (TC 2.A.4) family. FieF subfamily.</text>
</comment>
<dbReference type="PANTHER" id="PTHR43840:SF15">
    <property type="entry name" value="MITOCHONDRIAL METAL TRANSPORTER 1-RELATED"/>
    <property type="match status" value="1"/>
</dbReference>
<evidence type="ECO:0000313" key="12">
    <source>
        <dbReference type="EMBL" id="RAU17712.1"/>
    </source>
</evidence>
<proteinExistence type="inferred from homology"/>
<dbReference type="GO" id="GO:0006826">
    <property type="term" value="P:iron ion transport"/>
    <property type="evidence" value="ECO:0007669"/>
    <property type="project" value="UniProtKB-KW"/>
</dbReference>
<feature type="transmembrane region" description="Helical" evidence="9">
    <location>
        <begin position="166"/>
        <end position="195"/>
    </location>
</feature>
<evidence type="ECO:0000259" key="11">
    <source>
        <dbReference type="Pfam" id="PF16916"/>
    </source>
</evidence>
<feature type="transmembrane region" description="Helical" evidence="9">
    <location>
        <begin position="42"/>
        <end position="63"/>
    </location>
</feature>
<evidence type="ECO:0000256" key="7">
    <source>
        <dbReference type="ARBA" id="ARBA00022989"/>
    </source>
</evidence>
<comment type="subcellular location">
    <subcellularLocation>
        <location evidence="1">Membrane</location>
        <topology evidence="1">Multi-pass membrane protein</topology>
    </subcellularLocation>
</comment>
<dbReference type="InterPro" id="IPR027469">
    <property type="entry name" value="Cation_efflux_TMD_sf"/>
</dbReference>
<dbReference type="GO" id="GO:0016020">
    <property type="term" value="C:membrane"/>
    <property type="evidence" value="ECO:0007669"/>
    <property type="project" value="UniProtKB-SubCell"/>
</dbReference>
<comment type="caution">
    <text evidence="12">The sequence shown here is derived from an EMBL/GenBank/DDBJ whole genome shotgun (WGS) entry which is preliminary data.</text>
</comment>
<dbReference type="SUPFAM" id="SSF160240">
    <property type="entry name" value="Cation efflux protein cytoplasmic domain-like"/>
    <property type="match status" value="1"/>
</dbReference>
<name>A0A364NKW8_9GAMM</name>
<dbReference type="SUPFAM" id="SSF161111">
    <property type="entry name" value="Cation efflux protein transmembrane domain-like"/>
    <property type="match status" value="1"/>
</dbReference>